<dbReference type="FunFam" id="3.40.50.150:FF:000004">
    <property type="entry name" value="AdoMet-dependent rRNA methyltransferase SPB1"/>
    <property type="match status" value="1"/>
</dbReference>
<feature type="binding site" evidence="8">
    <location>
        <position position="125"/>
    </location>
    <ligand>
        <name>S-adenosyl-L-methionine</name>
        <dbReference type="ChEBI" id="CHEBI:59789"/>
    </ligand>
</feature>
<protein>
    <submittedName>
        <fullName evidence="13">AdoMet-dependent rRNA methyltransferase SPB1</fullName>
    </submittedName>
</protein>
<keyword evidence="7 8" id="KW-0539">Nucleus</keyword>
<sequence>MGKAQKKYGKGRLDHYYRLAKEKGYRARSSFKIVQLNQKYGFFNLPKGTKPRPMCIIDLCAAPGSWCQVATQQCPLNSLIVGVDLAPIKPLPNVITFQSDITTEHCRSQLRGYLKTWKADVVMHDGAPNVGMAWAQDAFTQSELVLQSLKLAVEFLTPGGWFVTKVFRSKDYNKLMWVFQQFFEKCEATKPPSSRNVSAEIFVVCKNFKAPKQIDPRLLDPKYVFEELQEKNNNNQAKIYNPEKKTRKREGYEEGEYLQFKRISALDFVRTEDPITCLGETNVLEWDKSDPEIKQLKKLPQTTPDLLELFKDLKVLGKKDFRVILKWRVAARKLLGIDKEESESEPEVVLTTEEQIEKEMDELKANAAARQKREKRRRNEAKQKEIMRMQLNMVTPMEIGIDAGNQKDSLFDLNSVKKTGYATDLVKGKQQAPVLANTGDRDFDFGDEKLDALDELPDSDSEADEDDVMEIDSDDDGAQLESQLDAMYRQFKETQALSAEAQAKKARESEVWDGIQSASEASDMDSDSDFDSDIETENLSGKANMFFDDDAFKKIDVASDSEDGDTEDEETTSNTEPEPTEPAVDGESSDEEHYDPTKEEDMQERAIKMTLAHKLALGQITKHDLINDGYNKYSFRDTDGLPEWFLEDEGKHSKRIKPVTKEAAAAIKEQMKVLNARPIKKVAEATARKRMRAQKRLEKIRKKSDLINDDASKSEREKAEDIAKLMRRAKSKKKPKVTVVAAKGSNRGLQGRPKGVKGKYKMVDGVMKKEQRALKRVAKKQKR</sequence>
<dbReference type="PANTHER" id="PTHR10920:SF13">
    <property type="entry name" value="PRE-RRNA 2'-O-RIBOSE RNA METHYLTRANSFERASE FTSJ3"/>
    <property type="match status" value="1"/>
</dbReference>
<dbReference type="OrthoDB" id="1287559at2759"/>
<evidence type="ECO:0000256" key="2">
    <source>
        <dbReference type="ARBA" id="ARBA00022517"/>
    </source>
</evidence>
<evidence type="ECO:0000259" key="11">
    <source>
        <dbReference type="Pfam" id="PF07780"/>
    </source>
</evidence>
<name>A0A2T0FDW9_9ASCO</name>
<dbReference type="SUPFAM" id="SSF53335">
    <property type="entry name" value="S-adenosyl-L-methionine-dependent methyltransferases"/>
    <property type="match status" value="1"/>
</dbReference>
<proteinExistence type="inferred from homology"/>
<dbReference type="RefSeq" id="XP_024663106.1">
    <property type="nucleotide sequence ID" value="XM_024807338.1"/>
</dbReference>
<dbReference type="GeneID" id="36514529"/>
<feature type="binding site" evidence="8">
    <location>
        <position position="84"/>
    </location>
    <ligand>
        <name>S-adenosyl-L-methionine</name>
        <dbReference type="ChEBI" id="CHEBI:59789"/>
    </ligand>
</feature>
<feature type="domain" description="Ribosomal RNA methyltransferase FtsJ" evidence="10">
    <location>
        <begin position="25"/>
        <end position="208"/>
    </location>
</feature>
<feature type="region of interest" description="Disordered" evidence="9">
    <location>
        <begin position="365"/>
        <end position="384"/>
    </location>
</feature>
<dbReference type="InterPro" id="IPR012920">
    <property type="entry name" value="rRNA_MeTfrase_SPB1-like_C"/>
</dbReference>
<feature type="region of interest" description="Disordered" evidence="9">
    <location>
        <begin position="555"/>
        <end position="603"/>
    </location>
</feature>
<organism evidence="13 14">
    <name type="scientific">Wickerhamiella sorbophila</name>
    <dbReference type="NCBI Taxonomy" id="45607"/>
    <lineage>
        <taxon>Eukaryota</taxon>
        <taxon>Fungi</taxon>
        <taxon>Dikarya</taxon>
        <taxon>Ascomycota</taxon>
        <taxon>Saccharomycotina</taxon>
        <taxon>Dipodascomycetes</taxon>
        <taxon>Dipodascales</taxon>
        <taxon>Trichomonascaceae</taxon>
        <taxon>Wickerhamiella</taxon>
    </lineage>
</organism>
<evidence type="ECO:0000313" key="13">
    <source>
        <dbReference type="EMBL" id="PRT53160.1"/>
    </source>
</evidence>
<dbReference type="GO" id="GO:0008650">
    <property type="term" value="F:rRNA (uridine-2'-O-)-methyltransferase activity"/>
    <property type="evidence" value="ECO:0007669"/>
    <property type="project" value="TreeGrafter"/>
</dbReference>
<dbReference type="GO" id="GO:0005730">
    <property type="term" value="C:nucleolus"/>
    <property type="evidence" value="ECO:0007669"/>
    <property type="project" value="UniProtKB-SubCell"/>
</dbReference>
<keyword evidence="14" id="KW-1185">Reference proteome</keyword>
<keyword evidence="4 8" id="KW-0489">Methyltransferase</keyword>
<evidence type="ECO:0000256" key="8">
    <source>
        <dbReference type="HAMAP-Rule" id="MF_03163"/>
    </source>
</evidence>
<dbReference type="InterPro" id="IPR015507">
    <property type="entry name" value="rRNA-MeTfrase_E"/>
</dbReference>
<dbReference type="AlphaFoldDB" id="A0A2T0FDW9"/>
<evidence type="ECO:0000313" key="14">
    <source>
        <dbReference type="Proteomes" id="UP000238350"/>
    </source>
</evidence>
<comment type="subcellular location">
    <subcellularLocation>
        <location evidence="1 8">Nucleus</location>
        <location evidence="1 8">Nucleolus</location>
    </subcellularLocation>
</comment>
<dbReference type="PANTHER" id="PTHR10920">
    <property type="entry name" value="RIBOSOMAL RNA METHYLTRANSFERASE"/>
    <property type="match status" value="1"/>
</dbReference>
<dbReference type="Gene3D" id="3.40.50.150">
    <property type="entry name" value="Vaccinia Virus protein VP39"/>
    <property type="match status" value="1"/>
</dbReference>
<dbReference type="InterPro" id="IPR028589">
    <property type="entry name" value="SPB1-like"/>
</dbReference>
<feature type="binding site" evidence="8">
    <location>
        <position position="66"/>
    </location>
    <ligand>
        <name>S-adenosyl-L-methionine</name>
        <dbReference type="ChEBI" id="CHEBI:59789"/>
    </ligand>
</feature>
<dbReference type="InterPro" id="IPR002877">
    <property type="entry name" value="RNA_MeTrfase_FtsJ_dom"/>
</dbReference>
<feature type="region of interest" description="Disordered" evidence="9">
    <location>
        <begin position="502"/>
        <end position="535"/>
    </location>
</feature>
<gene>
    <name evidence="13" type="ORF">B9G98_00780</name>
</gene>
<dbReference type="GO" id="GO:0000463">
    <property type="term" value="P:maturation of LSU-rRNA from tricistronic rRNA transcript (SSU-rRNA, 5.8S rRNA, LSU-rRNA)"/>
    <property type="evidence" value="ECO:0007669"/>
    <property type="project" value="TreeGrafter"/>
</dbReference>
<comment type="similarity">
    <text evidence="8">Belongs to the class I-like SAM-binding methyltransferase superfamily. RNA methyltransferase RlmE family. SPB1 subfamily.</text>
</comment>
<dbReference type="InterPro" id="IPR050082">
    <property type="entry name" value="RNA_methyltr_RlmE"/>
</dbReference>
<feature type="compositionally biased region" description="Acidic residues" evidence="9">
    <location>
        <begin position="559"/>
        <end position="571"/>
    </location>
</feature>
<dbReference type="Pfam" id="PF07780">
    <property type="entry name" value="Spb1_C"/>
    <property type="match status" value="1"/>
</dbReference>
<feature type="active site" description="Proton acceptor" evidence="8">
    <location>
        <position position="165"/>
    </location>
</feature>
<comment type="caution">
    <text evidence="13">The sequence shown here is derived from an EMBL/GenBank/DDBJ whole genome shotgun (WGS) entry which is preliminary data.</text>
</comment>
<dbReference type="HAMAP" id="MF_03163">
    <property type="entry name" value="RNA_methyltr_E_SPB1"/>
    <property type="match status" value="1"/>
</dbReference>
<keyword evidence="2 8" id="KW-0690">Ribosome biogenesis</keyword>
<evidence type="ECO:0000256" key="9">
    <source>
        <dbReference type="SAM" id="MobiDB-lite"/>
    </source>
</evidence>
<evidence type="ECO:0000256" key="4">
    <source>
        <dbReference type="ARBA" id="ARBA00022603"/>
    </source>
</evidence>
<dbReference type="EMBL" id="NDIQ01000001">
    <property type="protein sequence ID" value="PRT53160.1"/>
    <property type="molecule type" value="Genomic_DNA"/>
</dbReference>
<feature type="binding site" evidence="8">
    <location>
        <position position="64"/>
    </location>
    <ligand>
        <name>S-adenosyl-L-methionine</name>
        <dbReference type="ChEBI" id="CHEBI:59789"/>
    </ligand>
</feature>
<evidence type="ECO:0000259" key="12">
    <source>
        <dbReference type="Pfam" id="PF11861"/>
    </source>
</evidence>
<dbReference type="Pfam" id="PF01728">
    <property type="entry name" value="FtsJ"/>
    <property type="match status" value="1"/>
</dbReference>
<dbReference type="Proteomes" id="UP000238350">
    <property type="component" value="Unassembled WGS sequence"/>
</dbReference>
<feature type="region of interest" description="Disordered" evidence="9">
    <location>
        <begin position="728"/>
        <end position="758"/>
    </location>
</feature>
<feature type="binding site" evidence="8">
    <location>
        <position position="100"/>
    </location>
    <ligand>
        <name>S-adenosyl-L-methionine</name>
        <dbReference type="ChEBI" id="CHEBI:59789"/>
    </ligand>
</feature>
<feature type="compositionally biased region" description="Basic and acidic residues" evidence="9">
    <location>
        <begin position="594"/>
        <end position="603"/>
    </location>
</feature>
<feature type="compositionally biased region" description="Basic residues" evidence="9">
    <location>
        <begin position="370"/>
        <end position="379"/>
    </location>
</feature>
<dbReference type="InterPro" id="IPR029063">
    <property type="entry name" value="SAM-dependent_MTases_sf"/>
</dbReference>
<dbReference type="HAMAP" id="MF_01547">
    <property type="entry name" value="RNA_methyltr_E"/>
    <property type="match status" value="1"/>
</dbReference>
<dbReference type="Pfam" id="PF11861">
    <property type="entry name" value="DUF3381"/>
    <property type="match status" value="1"/>
</dbReference>
<evidence type="ECO:0000259" key="10">
    <source>
        <dbReference type="Pfam" id="PF01728"/>
    </source>
</evidence>
<dbReference type="InterPro" id="IPR024576">
    <property type="entry name" value="rRNA_MeTfrase_Spb1_DUF3381"/>
</dbReference>
<keyword evidence="5 8" id="KW-0808">Transferase</keyword>
<dbReference type="GO" id="GO:0030687">
    <property type="term" value="C:preribosome, large subunit precursor"/>
    <property type="evidence" value="ECO:0007669"/>
    <property type="project" value="TreeGrafter"/>
</dbReference>
<dbReference type="GO" id="GO:0000466">
    <property type="term" value="P:maturation of 5.8S rRNA from tricistronic rRNA transcript (SSU-rRNA, 5.8S rRNA, LSU-rRNA)"/>
    <property type="evidence" value="ECO:0007669"/>
    <property type="project" value="TreeGrafter"/>
</dbReference>
<keyword evidence="6 8" id="KW-0949">S-adenosyl-L-methionine</keyword>
<feature type="domain" description="DUF3381" evidence="12">
    <location>
        <begin position="242"/>
        <end position="388"/>
    </location>
</feature>
<evidence type="ECO:0000256" key="3">
    <source>
        <dbReference type="ARBA" id="ARBA00022552"/>
    </source>
</evidence>
<reference evidence="13 14" key="1">
    <citation type="submission" date="2017-04" db="EMBL/GenBank/DDBJ databases">
        <title>Genome sequencing of [Candida] sorbophila.</title>
        <authorList>
            <person name="Ahn J.O."/>
        </authorList>
    </citation>
    <scope>NUCLEOTIDE SEQUENCE [LARGE SCALE GENOMIC DNA]</scope>
    <source>
        <strain evidence="13 14">DS02</strain>
    </source>
</reference>
<evidence type="ECO:0000256" key="7">
    <source>
        <dbReference type="ARBA" id="ARBA00023242"/>
    </source>
</evidence>
<evidence type="ECO:0000256" key="1">
    <source>
        <dbReference type="ARBA" id="ARBA00004604"/>
    </source>
</evidence>
<keyword evidence="3 8" id="KW-0698">rRNA processing</keyword>
<evidence type="ECO:0000256" key="5">
    <source>
        <dbReference type="ARBA" id="ARBA00022679"/>
    </source>
</evidence>
<dbReference type="STRING" id="45607.A0A2T0FDW9"/>
<feature type="domain" description="Ribosomal RNA methyltransferase SPB1-like C-terminal" evidence="11">
    <location>
        <begin position="570"/>
        <end position="779"/>
    </location>
</feature>
<dbReference type="GO" id="GO:0016435">
    <property type="term" value="F:rRNA (guanine) methyltransferase activity"/>
    <property type="evidence" value="ECO:0007669"/>
    <property type="project" value="TreeGrafter"/>
</dbReference>
<feature type="compositionally biased region" description="Acidic residues" evidence="9">
    <location>
        <begin position="522"/>
        <end position="535"/>
    </location>
</feature>
<accession>A0A2T0FDW9</accession>
<evidence type="ECO:0000256" key="6">
    <source>
        <dbReference type="ARBA" id="ARBA00022691"/>
    </source>
</evidence>